<reference evidence="6 7" key="1">
    <citation type="submission" date="2017-04" db="EMBL/GenBank/DDBJ databases">
        <title>Isolation of lytic bacteriophages infecting Pseudomonas strains for biocontrol of fish and shrimp spoilage during chilled storage.</title>
        <authorList>
            <person name="Yang Z."/>
            <person name="Tao X."/>
            <person name="Gao L."/>
            <person name="Rao S."/>
        </authorList>
    </citation>
    <scope>NUCLEOTIDE SEQUENCE [LARGE SCALE GENOMIC DNA]</scope>
</reference>
<evidence type="ECO:0000313" key="7">
    <source>
        <dbReference type="Proteomes" id="UP000247773"/>
    </source>
</evidence>
<comment type="similarity">
    <text evidence="1">Belongs to the T4likevirus baseplate wedge protein gp7 family.</text>
</comment>
<dbReference type="Pfam" id="PF21427">
    <property type="entry name" value="Gp7_5th"/>
    <property type="match status" value="1"/>
</dbReference>
<keyword evidence="1" id="KW-0426">Late protein</keyword>
<dbReference type="InterPro" id="IPR036116">
    <property type="entry name" value="FN3_sf"/>
</dbReference>
<comment type="function">
    <text evidence="1">Baseplate protein. Involved in the tail assembly.</text>
</comment>
<comment type="subcellular location">
    <subcellularLocation>
        <location evidence="1">Virion</location>
    </subcellularLocation>
    <text evidence="1">Present in the baseplate.</text>
</comment>
<dbReference type="Proteomes" id="UP000247773">
    <property type="component" value="Genome"/>
</dbReference>
<evidence type="ECO:0000259" key="4">
    <source>
        <dbReference type="Pfam" id="PF21428"/>
    </source>
</evidence>
<keyword evidence="7" id="KW-1185">Reference proteome</keyword>
<dbReference type="Pfam" id="PF21456">
    <property type="entry name" value="Gp7_6th"/>
    <property type="match status" value="1"/>
</dbReference>
<dbReference type="InterPro" id="IPR048811">
    <property type="entry name" value="Gp7_dom_V"/>
</dbReference>
<dbReference type="InterPro" id="IPR034697">
    <property type="entry name" value="GP7_T4"/>
</dbReference>
<comment type="subunit">
    <text evidence="1">Binds to gp10 homotrimer; disulfide-linked. Heteromultimer with gp10; a gp10 molecule is disulfide-linked to gp7 and the other two remaining gp10 molecules form a disulfide bond.</text>
</comment>
<keyword evidence="1" id="KW-1227">Viral tail protein</keyword>
<feature type="transmembrane region" description="Helical" evidence="2">
    <location>
        <begin position="880"/>
        <end position="898"/>
    </location>
</feature>
<keyword evidence="1" id="KW-0946">Virion</keyword>
<keyword evidence="1" id="KW-1188">Viral release from host cell</keyword>
<feature type="domain" description="Baseplate wedge protein gp7" evidence="3">
    <location>
        <begin position="764"/>
        <end position="859"/>
    </location>
</feature>
<dbReference type="GO" id="GO:0098003">
    <property type="term" value="P:viral tail assembly"/>
    <property type="evidence" value="ECO:0007669"/>
    <property type="project" value="UniProtKB-KW"/>
</dbReference>
<evidence type="ECO:0000313" key="6">
    <source>
        <dbReference type="EMBL" id="ASD52067.1"/>
    </source>
</evidence>
<evidence type="ECO:0000259" key="3">
    <source>
        <dbReference type="Pfam" id="PF21427"/>
    </source>
</evidence>
<dbReference type="InterPro" id="IPR003961">
    <property type="entry name" value="FN3_dom"/>
</dbReference>
<keyword evidence="2" id="KW-0812">Transmembrane</keyword>
<dbReference type="HAMAP" id="MF_04103">
    <property type="entry name" value="BP07_T4"/>
    <property type="match status" value="1"/>
</dbReference>
<feature type="domain" description="Baseplate wedge protein gp7 helical" evidence="4">
    <location>
        <begin position="641"/>
        <end position="687"/>
    </location>
</feature>
<evidence type="ECO:0000259" key="5">
    <source>
        <dbReference type="Pfam" id="PF21456"/>
    </source>
</evidence>
<keyword evidence="1" id="KW-1015">Disulfide bond</keyword>
<dbReference type="GO" id="GO:0098025">
    <property type="term" value="C:virus tail, baseplate"/>
    <property type="evidence" value="ECO:0007669"/>
    <property type="project" value="UniProtKB-UniRule"/>
</dbReference>
<keyword evidence="2" id="KW-1133">Transmembrane helix</keyword>
<sequence>MKAPYVTSLRIDKLSANNVHIKWDDVGSNFYYFVEFATTRSVEGDVLEESEYQWIQVGYTAENNWFDSNLRPESYYKMRVRVTAEGFDPSEWQYTEEFLTFAENAYTFETMNELSLAKMFIKEKFSKSNNNFIDFNRDGVVASLMNESFQFNGNYELKSAVSNFILSEDEYHEIQGSIEKICKDKERICLMESEGVLYLFERYQTIVKVSNDKGQTWKAINLLNDRVGNPVSRNVYYQTRNTTYLLGYDRVFYGRKSNDIRWSSDEVRFSSEDITFTKLGDQLKLGFDVEIFGTYSRLPPEISRKAEAITATDDLIYVVARDKVRYVKTQQAPIDTNPTSPTFGEKLFEPGTINITGSEKAVCSNLVALDGNVFALIIGEVKTLGLDPTVRSNIVDSNLKGIYKLQGDSFVRVFGNTAEERRRIEPAYSSLSTDGMDVFMSSSNYKATDSEIIQDVDTAIKYGLTDAVRYAFDWQFLHDKHYHMMSFRATKDDGYATFTPGRMRYYGEPFFNWSRKSKTRCWINTSNRVVVVYSDVVHEYHVDTNGIQDPERILHENWNKGTCTVTIPNIEFNGFTRYASGVLFSKAGTGEILGFYEFNYRVRDQVRIIWKPEEVFLVGYLQNQEHPKVWSPEVTNKERDPDLKPLLNKMIPDSYLLEESNFERFCELYLQYISDGAGTHYNNLLNLIRNKYPREKDSWEYLWSEIYKRNIYLNKDKRDEVSRFFEARKSDFYSTKGTEASYKFLFKVLYNEEVEIDIESKNTTEYDIIINSDNISEDLVGRTIYTATGRCNVTYIERDYNDGALQWRVTIHNLLGRIIVGQEVKAERFPEFDGMVVQGVRGKDLLHNNIDYINRSRSYYVMKIKSVLPTSRYRDDVIRFVHPVGFGFIGITLLTMFINSGLSLKHVQTIINTLKNYRMDAGLPSKWPDRVSRLDINGNQYFDPVTGEAVYDPHPNAGQDFPLRSGYNSENNNSIFQGQNPDQRRKYLSPTFDNTAVGLSHFRNLIDKRLFDDAQLPRNPEVTQVKIDE</sequence>
<protein>
    <recommendedName>
        <fullName evidence="1">Baseplate wedge protein gp7</fullName>
    </recommendedName>
</protein>
<keyword evidence="1" id="KW-1226">Viral baseplate protein</keyword>
<accession>A0A2U7NN17</accession>
<dbReference type="InterPro" id="IPR048812">
    <property type="entry name" value="Gp7_dom_VI"/>
</dbReference>
<feature type="disulfide bond" description="Interchain (with GP10)" evidence="1">
    <location>
        <position position="182"/>
    </location>
</feature>
<feature type="domain" description="Baseplate wedge protein gp7" evidence="5">
    <location>
        <begin position="918"/>
        <end position="1010"/>
    </location>
</feature>
<dbReference type="CDD" id="cd00063">
    <property type="entry name" value="FN3"/>
    <property type="match status" value="1"/>
</dbReference>
<dbReference type="Pfam" id="PF21428">
    <property type="entry name" value="Gp7_helical"/>
    <property type="match status" value="1"/>
</dbReference>
<keyword evidence="2" id="KW-0472">Membrane</keyword>
<gene>
    <name evidence="6" type="ORF">PspYZU05_115</name>
</gene>
<dbReference type="SUPFAM" id="SSF49265">
    <property type="entry name" value="Fibronectin type III"/>
    <property type="match status" value="1"/>
</dbReference>
<evidence type="ECO:0000256" key="2">
    <source>
        <dbReference type="SAM" id="Phobius"/>
    </source>
</evidence>
<dbReference type="InterPro" id="IPR048810">
    <property type="entry name" value="Gp7_helical"/>
</dbReference>
<proteinExistence type="inferred from homology"/>
<dbReference type="EMBL" id="KY971610">
    <property type="protein sequence ID" value="ASD52067.1"/>
    <property type="molecule type" value="Genomic_DNA"/>
</dbReference>
<organism evidence="6 7">
    <name type="scientific">Pseudomonas phage PspYZU05</name>
    <dbReference type="NCBI Taxonomy" id="1983556"/>
    <lineage>
        <taxon>Viruses</taxon>
        <taxon>Duplodnaviria</taxon>
        <taxon>Heunggongvirae</taxon>
        <taxon>Uroviricota</taxon>
        <taxon>Caudoviricetes</taxon>
        <taxon>Pantevenvirales</taxon>
        <taxon>Straboviridae</taxon>
        <taxon>Jiangsuvirus</taxon>
        <taxon>Jiangsuvirus pspyzu05</taxon>
    </lineage>
</organism>
<keyword evidence="1" id="KW-1245">Viral tail assembly</keyword>
<name>A0A2U7NN17_9CAUD</name>
<evidence type="ECO:0000256" key="1">
    <source>
        <dbReference type="HAMAP-Rule" id="MF_04103"/>
    </source>
</evidence>